<dbReference type="InterPro" id="IPR008545">
    <property type="entry name" value="Web"/>
</dbReference>
<gene>
    <name evidence="5" type="ORF">H6P81_008082</name>
</gene>
<feature type="region of interest" description="Disordered" evidence="4">
    <location>
        <begin position="1"/>
        <end position="30"/>
    </location>
</feature>
<evidence type="ECO:0000256" key="2">
    <source>
        <dbReference type="ARBA" id="ARBA00023054"/>
    </source>
</evidence>
<evidence type="ECO:0000256" key="1">
    <source>
        <dbReference type="ARBA" id="ARBA00005485"/>
    </source>
</evidence>
<reference evidence="5 6" key="1">
    <citation type="submission" date="2021-07" db="EMBL/GenBank/DDBJ databases">
        <title>The Aristolochia fimbriata genome: insights into angiosperm evolution, floral development and chemical biosynthesis.</title>
        <authorList>
            <person name="Jiao Y."/>
        </authorList>
    </citation>
    <scope>NUCLEOTIDE SEQUENCE [LARGE SCALE GENOMIC DNA]</scope>
    <source>
        <strain evidence="5">IBCAS-2021</strain>
        <tissue evidence="5">Leaf</tissue>
    </source>
</reference>
<evidence type="ECO:0000256" key="3">
    <source>
        <dbReference type="SAM" id="Coils"/>
    </source>
</evidence>
<accession>A0AAV7F6J8</accession>
<dbReference type="PANTHER" id="PTHR32054:SF4">
    <property type="entry name" value="OS07G0677900 PROTEIN"/>
    <property type="match status" value="1"/>
</dbReference>
<keyword evidence="6" id="KW-1185">Reference proteome</keyword>
<evidence type="ECO:0000313" key="6">
    <source>
        <dbReference type="Proteomes" id="UP000825729"/>
    </source>
</evidence>
<evidence type="ECO:0008006" key="7">
    <source>
        <dbReference type="Google" id="ProtNLM"/>
    </source>
</evidence>
<keyword evidence="2 3" id="KW-0175">Coiled coil</keyword>
<dbReference type="AlphaFoldDB" id="A0AAV7F6J8"/>
<evidence type="ECO:0000313" key="5">
    <source>
        <dbReference type="EMBL" id="KAG9455178.1"/>
    </source>
</evidence>
<feature type="region of interest" description="Disordered" evidence="4">
    <location>
        <begin position="515"/>
        <end position="534"/>
    </location>
</feature>
<feature type="coiled-coil region" evidence="3">
    <location>
        <begin position="73"/>
        <end position="128"/>
    </location>
</feature>
<feature type="compositionally biased region" description="Basic and acidic residues" evidence="4">
    <location>
        <begin position="1"/>
        <end position="18"/>
    </location>
</feature>
<comment type="similarity">
    <text evidence="1">Belongs to the WEB family.</text>
</comment>
<protein>
    <recommendedName>
        <fullName evidence="7">WEB family protein</fullName>
    </recommendedName>
</protein>
<dbReference type="GO" id="GO:0005829">
    <property type="term" value="C:cytosol"/>
    <property type="evidence" value="ECO:0007669"/>
    <property type="project" value="TreeGrafter"/>
</dbReference>
<proteinExistence type="inferred from homology"/>
<dbReference type="Gene3D" id="1.10.287.1490">
    <property type="match status" value="1"/>
</dbReference>
<comment type="caution">
    <text evidence="5">The sequence shown here is derived from an EMBL/GenBank/DDBJ whole genome shotgun (WGS) entry which is preliminary data.</text>
</comment>
<dbReference type="Pfam" id="PF05701">
    <property type="entry name" value="WEMBL"/>
    <property type="match status" value="2"/>
</dbReference>
<sequence length="566" mass="63397">MPESRHSEWSLENGRFEADEAASSGGSEAKKAVVVRAEIDTSAPFESVKEAVCMFGGSGVWKPQHKPVYTETGNNKEINVAKVEEQTAKLENDLIVKERETLEVLKELEATKRVVDELKSKLQKVEADEGSGPDLSSIDMKSPHVTEAQITMENQLSVVSSVDSNMGPTSSPGLILMELQQAKFNLSRTTSDLADIRASVESLSKKLEKEKLSLEKTRERLASNSAKISLLEEELDALKLKLQITKDFESKGRDDPMDIAREIQELSSETEHFKNMAEVAKMEILRITAEMEQTKISIRTAEIRWHAAKKMEEAAKAAEAVAIAEIKAITNSEKSVTLPYEEFVALTRKAQESEQFSKKRIEAVMAEVDEAEICRRAIMKKVEEASEEVKTSRRALEEALNRVEAANKGKLAVEEALRKWRSEHGQKRRSVHNSTRFKNSYPSHHRRDSRLFDLNGVNLASDGSGKILRPTLSIGQILSRKLLLPEDFEMGMSNKIGKSPNKPKVSLGQMLGKRIGTFSPPRAEKDRGTQKQYSVKRKKFGLTRIILLLAKENKKKKKQASRTRVG</sequence>
<dbReference type="PANTHER" id="PTHR32054">
    <property type="entry name" value="HEAVY CHAIN, PUTATIVE, EXPRESSED-RELATED-RELATED"/>
    <property type="match status" value="1"/>
</dbReference>
<name>A0AAV7F6J8_ARIFI</name>
<dbReference type="Proteomes" id="UP000825729">
    <property type="component" value="Unassembled WGS sequence"/>
</dbReference>
<dbReference type="EMBL" id="JAINDJ010000003">
    <property type="protein sequence ID" value="KAG9455178.1"/>
    <property type="molecule type" value="Genomic_DNA"/>
</dbReference>
<feature type="coiled-coil region" evidence="3">
    <location>
        <begin position="197"/>
        <end position="241"/>
    </location>
</feature>
<organism evidence="5 6">
    <name type="scientific">Aristolochia fimbriata</name>
    <name type="common">White veined hardy Dutchman's pipe vine</name>
    <dbReference type="NCBI Taxonomy" id="158543"/>
    <lineage>
        <taxon>Eukaryota</taxon>
        <taxon>Viridiplantae</taxon>
        <taxon>Streptophyta</taxon>
        <taxon>Embryophyta</taxon>
        <taxon>Tracheophyta</taxon>
        <taxon>Spermatophyta</taxon>
        <taxon>Magnoliopsida</taxon>
        <taxon>Magnoliidae</taxon>
        <taxon>Piperales</taxon>
        <taxon>Aristolochiaceae</taxon>
        <taxon>Aristolochia</taxon>
    </lineage>
</organism>
<feature type="compositionally biased region" description="Polar residues" evidence="4">
    <location>
        <begin position="432"/>
        <end position="442"/>
    </location>
</feature>
<dbReference type="GO" id="GO:0009903">
    <property type="term" value="P:chloroplast avoidance movement"/>
    <property type="evidence" value="ECO:0007669"/>
    <property type="project" value="TreeGrafter"/>
</dbReference>
<evidence type="ECO:0000256" key="4">
    <source>
        <dbReference type="SAM" id="MobiDB-lite"/>
    </source>
</evidence>
<feature type="coiled-coil region" evidence="3">
    <location>
        <begin position="368"/>
        <end position="406"/>
    </location>
</feature>
<feature type="region of interest" description="Disordered" evidence="4">
    <location>
        <begin position="424"/>
        <end position="445"/>
    </location>
</feature>
<dbReference type="GO" id="GO:0009904">
    <property type="term" value="P:chloroplast accumulation movement"/>
    <property type="evidence" value="ECO:0007669"/>
    <property type="project" value="TreeGrafter"/>
</dbReference>